<evidence type="ECO:0000313" key="2">
    <source>
        <dbReference type="EMBL" id="EEO25099.1"/>
    </source>
</evidence>
<dbReference type="RefSeq" id="WP_005220065.1">
    <property type="nucleotide sequence ID" value="NZ_KI392035.1"/>
</dbReference>
<dbReference type="AlphaFoldDB" id="C3XJB0"/>
<protein>
    <recommendedName>
        <fullName evidence="1">Peptidase M15A C-terminal domain-containing protein</fullName>
    </recommendedName>
</protein>
<gene>
    <name evidence="2" type="ORF">HRAG_02156</name>
</gene>
<proteinExistence type="predicted"/>
<dbReference type="OrthoDB" id="5418604at2"/>
<evidence type="ECO:0000259" key="1">
    <source>
        <dbReference type="Pfam" id="PF08291"/>
    </source>
</evidence>
<dbReference type="InterPro" id="IPR009045">
    <property type="entry name" value="Zn_M74/Hedgehog-like"/>
</dbReference>
<dbReference type="InterPro" id="IPR013230">
    <property type="entry name" value="Peptidase_M15A_C"/>
</dbReference>
<dbReference type="Proteomes" id="UP000005085">
    <property type="component" value="Unassembled WGS sequence"/>
</dbReference>
<dbReference type="EMBL" id="ACDN02000025">
    <property type="protein sequence ID" value="EEO25099.1"/>
    <property type="molecule type" value="Genomic_DNA"/>
</dbReference>
<comment type="caution">
    <text evidence="2">The sequence shown here is derived from an EMBL/GenBank/DDBJ whole genome shotgun (WGS) entry which is preliminary data.</text>
</comment>
<dbReference type="Pfam" id="PF08291">
    <property type="entry name" value="Peptidase_M15_3"/>
    <property type="match status" value="1"/>
</dbReference>
<name>C3XJB0_9HELI</name>
<keyword evidence="3" id="KW-1185">Reference proteome</keyword>
<feature type="domain" description="Peptidase M15A C-terminal" evidence="1">
    <location>
        <begin position="185"/>
        <end position="249"/>
    </location>
</feature>
<sequence>MNKLIHLHSPTYKAKKYTTHTKLDYKPTLSLKFNSKELQILEWGEVKGDKSFKLDPLSLNNPKDSIIESKKYKVKLDNIPMIIKPQESYRLYITDKDGYNKATLTNHNTQNIIDFEILIDDRFCELANVLLEYQNQYGLNEVGLEVGYGEELSERLSEHFWVKDMIQTSYGQTYIDLNKKFAMQLENNKQLKKLCTELEKIRQFALNNGYMLQITSGVRCPELNKKLEPNASKTSQHLSASAADMIFVKNGISSKEGLKLIYKALYSSNPAERIQGIDRDKTFSQIIIERNKNSVWLHCAIFDDKYVANRRMQYGNQWVEKTEYRYSPNGQANNCPFLNSISDLDKI</sequence>
<evidence type="ECO:0000313" key="3">
    <source>
        <dbReference type="Proteomes" id="UP000005085"/>
    </source>
</evidence>
<organism evidence="2 3">
    <name type="scientific">Helicobacter bilis ATCC 43879</name>
    <dbReference type="NCBI Taxonomy" id="613026"/>
    <lineage>
        <taxon>Bacteria</taxon>
        <taxon>Pseudomonadati</taxon>
        <taxon>Campylobacterota</taxon>
        <taxon>Epsilonproteobacteria</taxon>
        <taxon>Campylobacterales</taxon>
        <taxon>Helicobacteraceae</taxon>
        <taxon>Helicobacter</taxon>
    </lineage>
</organism>
<dbReference type="SUPFAM" id="SSF55166">
    <property type="entry name" value="Hedgehog/DD-peptidase"/>
    <property type="match status" value="1"/>
</dbReference>
<dbReference type="Gene3D" id="3.30.1380.10">
    <property type="match status" value="1"/>
</dbReference>
<reference evidence="2 3" key="1">
    <citation type="journal article" date="2014" name="Genome Announc.">
        <title>Draft genome sequences of six enterohepatic helicobacter species isolated from humans and one from rhesus macaques.</title>
        <authorList>
            <person name="Shen Z."/>
            <person name="Sheh A."/>
            <person name="Young S.K."/>
            <person name="Abouelliel A."/>
            <person name="Ward D.V."/>
            <person name="Earl A.M."/>
            <person name="Fox J.G."/>
        </authorList>
    </citation>
    <scope>NUCLEOTIDE SEQUENCE [LARGE SCALE GENOMIC DNA]</scope>
    <source>
        <strain evidence="2 3">ATCC 43879</strain>
    </source>
</reference>
<dbReference type="HOGENOM" id="CLU_798700_0_0_7"/>
<accession>C3XJB0</accession>
<dbReference type="eggNOG" id="COG3108">
    <property type="taxonomic scope" value="Bacteria"/>
</dbReference>